<keyword evidence="3" id="KW-1185">Reference proteome</keyword>
<proteinExistence type="predicted"/>
<accession>A0A834JH43</accession>
<protein>
    <submittedName>
        <fullName evidence="2">Uncharacterized protein</fullName>
    </submittedName>
</protein>
<comment type="caution">
    <text evidence="2">The sequence shown here is derived from an EMBL/GenBank/DDBJ whole genome shotgun (WGS) entry which is preliminary data.</text>
</comment>
<evidence type="ECO:0000313" key="3">
    <source>
        <dbReference type="Proteomes" id="UP000614350"/>
    </source>
</evidence>
<gene>
    <name evidence="2" type="ORF">HZH66_011451</name>
</gene>
<feature type="compositionally biased region" description="Basic and acidic residues" evidence="1">
    <location>
        <begin position="57"/>
        <end position="74"/>
    </location>
</feature>
<evidence type="ECO:0000256" key="1">
    <source>
        <dbReference type="SAM" id="MobiDB-lite"/>
    </source>
</evidence>
<feature type="compositionally biased region" description="Polar residues" evidence="1">
    <location>
        <begin position="76"/>
        <end position="97"/>
    </location>
</feature>
<evidence type="ECO:0000313" key="2">
    <source>
        <dbReference type="EMBL" id="KAF7386999.1"/>
    </source>
</evidence>
<dbReference type="Proteomes" id="UP000614350">
    <property type="component" value="Unassembled WGS sequence"/>
</dbReference>
<feature type="region of interest" description="Disordered" evidence="1">
    <location>
        <begin position="57"/>
        <end position="97"/>
    </location>
</feature>
<reference evidence="2" key="1">
    <citation type="journal article" date="2020" name="G3 (Bethesda)">
        <title>High-Quality Assemblies for Three Invasive Social Wasps from the &lt;i&gt;Vespula&lt;/i&gt; Genus.</title>
        <authorList>
            <person name="Harrop T.W.R."/>
            <person name="Guhlin J."/>
            <person name="McLaughlin G.M."/>
            <person name="Permina E."/>
            <person name="Stockwell P."/>
            <person name="Gilligan J."/>
            <person name="Le Lec M.F."/>
            <person name="Gruber M.A.M."/>
            <person name="Quinn O."/>
            <person name="Lovegrove M."/>
            <person name="Duncan E.J."/>
            <person name="Remnant E.J."/>
            <person name="Van Eeckhoven J."/>
            <person name="Graham B."/>
            <person name="Knapp R.A."/>
            <person name="Langford K.W."/>
            <person name="Kronenberg Z."/>
            <person name="Press M.O."/>
            <person name="Eacker S.M."/>
            <person name="Wilson-Rankin E.E."/>
            <person name="Purcell J."/>
            <person name="Lester P.J."/>
            <person name="Dearden P.K."/>
        </authorList>
    </citation>
    <scope>NUCLEOTIDE SEQUENCE</scope>
    <source>
        <strain evidence="2">Marl-1</strain>
    </source>
</reference>
<sequence length="246" mass="28186">MALNLSIALMLDTRSGPNLSQKFTIEILVDSLHKLKYWGDRKRITLINKFDALSKESQSEMKTDTEINPQEKHQNKTNQQQNISQQKPGDDGSSNNAFVANERTTQLNLKDNKDFPSIDTNTKDAAVVTRSMIPKYMINPNEKRKKYANSIDRHVNSQYSTVNINNVSKLLEITNEIRKIKQIYIAPSDYHLFRSLQNNLNGKKLASLKIVKSHISAFFNAKPSLVLLSRHQNATRMLGKDCRKQR</sequence>
<name>A0A834JH43_VESVU</name>
<organism evidence="2 3">
    <name type="scientific">Vespula vulgaris</name>
    <name type="common">Yellow jacket</name>
    <name type="synonym">Wasp</name>
    <dbReference type="NCBI Taxonomy" id="7454"/>
    <lineage>
        <taxon>Eukaryota</taxon>
        <taxon>Metazoa</taxon>
        <taxon>Ecdysozoa</taxon>
        <taxon>Arthropoda</taxon>
        <taxon>Hexapoda</taxon>
        <taxon>Insecta</taxon>
        <taxon>Pterygota</taxon>
        <taxon>Neoptera</taxon>
        <taxon>Endopterygota</taxon>
        <taxon>Hymenoptera</taxon>
        <taxon>Apocrita</taxon>
        <taxon>Aculeata</taxon>
        <taxon>Vespoidea</taxon>
        <taxon>Vespidae</taxon>
        <taxon>Vespinae</taxon>
        <taxon>Vespula</taxon>
    </lineage>
</organism>
<dbReference type="EMBL" id="JACSEA010000013">
    <property type="protein sequence ID" value="KAF7386999.1"/>
    <property type="molecule type" value="Genomic_DNA"/>
</dbReference>
<dbReference type="AlphaFoldDB" id="A0A834JH43"/>